<sequence>MEVNTSFVNMNPGGNPPTDGQGTSNDNLRLSQFVIGGTDEPGLVLHQNNYGCAPGGYQDVTFTFDRTISTIDFQVTDIDAVVHDFCDAVGFSTNLSTTPSNTLTGQQLADGRWWYQSAQTGDAPNSDGTHNVRAHGEKLTRFTVTYENWDNADNNTMDRDQRVFLTDFAITVPPVGC</sequence>
<feature type="compositionally biased region" description="Polar residues" evidence="1">
    <location>
        <begin position="18"/>
        <end position="27"/>
    </location>
</feature>
<evidence type="ECO:0000256" key="1">
    <source>
        <dbReference type="SAM" id="MobiDB-lite"/>
    </source>
</evidence>
<reference evidence="2 3" key="1">
    <citation type="submission" date="2017-12" db="EMBL/GenBank/DDBJ databases">
        <title>Phylogenetic diversity of female urinary microbiome.</title>
        <authorList>
            <person name="Thomas-White K."/>
            <person name="Wolfe A.J."/>
        </authorList>
    </citation>
    <scope>NUCLEOTIDE SEQUENCE [LARGE SCALE GENOMIC DNA]</scope>
    <source>
        <strain evidence="2 3">UMB1298</strain>
    </source>
</reference>
<feature type="region of interest" description="Disordered" evidence="1">
    <location>
        <begin position="1"/>
        <end position="27"/>
    </location>
</feature>
<gene>
    <name evidence="2" type="ORF">CYJ76_01585</name>
</gene>
<dbReference type="AlphaFoldDB" id="A0A2I1PD67"/>
<dbReference type="EMBL" id="PKIZ01000002">
    <property type="protein sequence ID" value="PKZ42588.1"/>
    <property type="molecule type" value="Genomic_DNA"/>
</dbReference>
<proteinExistence type="predicted"/>
<name>A0A2I1PD67_9MICO</name>
<evidence type="ECO:0000313" key="2">
    <source>
        <dbReference type="EMBL" id="PKZ42588.1"/>
    </source>
</evidence>
<comment type="caution">
    <text evidence="2">The sequence shown here is derived from an EMBL/GenBank/DDBJ whole genome shotgun (WGS) entry which is preliminary data.</text>
</comment>
<dbReference type="Proteomes" id="UP000234206">
    <property type="component" value="Unassembled WGS sequence"/>
</dbReference>
<organism evidence="2 3">
    <name type="scientific">Kytococcus schroeteri</name>
    <dbReference type="NCBI Taxonomy" id="138300"/>
    <lineage>
        <taxon>Bacteria</taxon>
        <taxon>Bacillati</taxon>
        <taxon>Actinomycetota</taxon>
        <taxon>Actinomycetes</taxon>
        <taxon>Micrococcales</taxon>
        <taxon>Kytococcaceae</taxon>
        <taxon>Kytococcus</taxon>
    </lineage>
</organism>
<protein>
    <submittedName>
        <fullName evidence="2">Uncharacterized protein</fullName>
    </submittedName>
</protein>
<accession>A0A2I1PD67</accession>
<keyword evidence="3" id="KW-1185">Reference proteome</keyword>
<evidence type="ECO:0000313" key="3">
    <source>
        <dbReference type="Proteomes" id="UP000234206"/>
    </source>
</evidence>